<dbReference type="AlphaFoldDB" id="A0A437LVK3"/>
<dbReference type="Gene3D" id="3.40.47.10">
    <property type="match status" value="1"/>
</dbReference>
<dbReference type="EMBL" id="SACN01000005">
    <property type="protein sequence ID" value="RVT89418.1"/>
    <property type="molecule type" value="Genomic_DNA"/>
</dbReference>
<dbReference type="InterPro" id="IPR002155">
    <property type="entry name" value="Thiolase"/>
</dbReference>
<dbReference type="Pfam" id="PF22691">
    <property type="entry name" value="Thiolase_C_1"/>
    <property type="match status" value="1"/>
</dbReference>
<comment type="caution">
    <text evidence="2">The sequence shown here is derived from an EMBL/GenBank/DDBJ whole genome shotgun (WGS) entry which is preliminary data.</text>
</comment>
<organism evidence="2 3">
    <name type="scientific">Sphingomonas crocodyli</name>
    <dbReference type="NCBI Taxonomy" id="1979270"/>
    <lineage>
        <taxon>Bacteria</taxon>
        <taxon>Pseudomonadati</taxon>
        <taxon>Pseudomonadota</taxon>
        <taxon>Alphaproteobacteria</taxon>
        <taxon>Sphingomonadales</taxon>
        <taxon>Sphingomonadaceae</taxon>
        <taxon>Sphingomonas</taxon>
    </lineage>
</organism>
<dbReference type="PANTHER" id="PTHR42870">
    <property type="entry name" value="ACETYL-COA C-ACETYLTRANSFERASE"/>
    <property type="match status" value="1"/>
</dbReference>
<accession>A0A437LVK3</accession>
<dbReference type="PIRSF" id="PIRSF000429">
    <property type="entry name" value="Ac-CoA_Ac_transf"/>
    <property type="match status" value="1"/>
</dbReference>
<evidence type="ECO:0000313" key="2">
    <source>
        <dbReference type="EMBL" id="RVT89418.1"/>
    </source>
</evidence>
<dbReference type="InterPro" id="IPR055140">
    <property type="entry name" value="Thiolase_C_2"/>
</dbReference>
<keyword evidence="3" id="KW-1185">Reference proteome</keyword>
<feature type="domain" description="Thiolase C-terminal" evidence="1">
    <location>
        <begin position="259"/>
        <end position="375"/>
    </location>
</feature>
<dbReference type="CDD" id="cd00829">
    <property type="entry name" value="SCP-x_thiolase"/>
    <property type="match status" value="1"/>
</dbReference>
<evidence type="ECO:0000313" key="3">
    <source>
        <dbReference type="Proteomes" id="UP000282971"/>
    </source>
</evidence>
<dbReference type="InterPro" id="IPR016039">
    <property type="entry name" value="Thiolase-like"/>
</dbReference>
<protein>
    <submittedName>
        <fullName evidence="2">Thiolase family protein</fullName>
    </submittedName>
</protein>
<proteinExistence type="predicted"/>
<dbReference type="Proteomes" id="UP000282971">
    <property type="component" value="Unassembled WGS sequence"/>
</dbReference>
<gene>
    <name evidence="2" type="ORF">EOD43_21885</name>
</gene>
<dbReference type="GO" id="GO:0003988">
    <property type="term" value="F:acetyl-CoA C-acyltransferase activity"/>
    <property type="evidence" value="ECO:0007669"/>
    <property type="project" value="UniProtKB-ARBA"/>
</dbReference>
<reference evidence="2 3" key="1">
    <citation type="submission" date="2019-01" db="EMBL/GenBank/DDBJ databases">
        <authorList>
            <person name="Chen W.-M."/>
        </authorList>
    </citation>
    <scope>NUCLEOTIDE SEQUENCE [LARGE SCALE GENOMIC DNA]</scope>
    <source>
        <strain evidence="2 3">CCP-7</strain>
    </source>
</reference>
<dbReference type="OrthoDB" id="9790314at2"/>
<evidence type="ECO:0000259" key="1">
    <source>
        <dbReference type="Pfam" id="PF22691"/>
    </source>
</evidence>
<name>A0A437LVK3_9SPHN</name>
<sequence length="387" mass="41554">MAFPSRKAAVVGVYLTEQGRGLPRTAWSLELEAIKGALDDAGLRPDQVDGLIPMAYVTPLNLHMAWTEQLGGKPITYLDVGSGAGAVAKAAAAIDAGLCKVCVIYFGNANNGNGPGAQKRHDKAPRVDDWDYMVHGAYMSVWYAMWTRAYMHQFNVRQEDLAEYSVIARYHATLNPASIMGKRGEITVDDVMNSRPIADPLHLLECPLDNDGGYAIVVAAEDIARDCKKKPIWVLGGAEATYTDSYRTITSPWISNEGAAVRRVGEMAFGNSGVTHDDIDVAGLYDCFPVTVARDLEELGFCKLGEGADYIKAGHLRLGGKMPSNTDGGLLSHSHNGNPSGMHTIEVVKQLRGECGERQVPDAKIGLTLAQGWAVHGLAGVAIMAAD</sequence>
<dbReference type="SUPFAM" id="SSF53901">
    <property type="entry name" value="Thiolase-like"/>
    <property type="match status" value="2"/>
</dbReference>
<dbReference type="PANTHER" id="PTHR42870:SF1">
    <property type="entry name" value="NON-SPECIFIC LIPID-TRANSFER PROTEIN-LIKE 2"/>
    <property type="match status" value="1"/>
</dbReference>
<dbReference type="RefSeq" id="WP_127746469.1">
    <property type="nucleotide sequence ID" value="NZ_SACN01000005.1"/>
</dbReference>